<keyword evidence="2" id="KW-0808">Transferase</keyword>
<dbReference type="PANTHER" id="PTHR22916:SF3">
    <property type="entry name" value="UDP-GLCNAC:BETAGAL BETA-1,3-N-ACETYLGLUCOSAMINYLTRANSFERASE-LIKE PROTEIN 1"/>
    <property type="match status" value="1"/>
</dbReference>
<dbReference type="InterPro" id="IPR029044">
    <property type="entry name" value="Nucleotide-diphossugar_trans"/>
</dbReference>
<dbReference type="InterPro" id="IPR001173">
    <property type="entry name" value="Glyco_trans_2-like"/>
</dbReference>
<sequence length="345" mass="38543">MNRPRVSVVLAVHDGAPHLAAARRQIEALTDPDLQLLLVDDASTDGSGATLDDWAREDPRATLLRNPVRTGVAAARNRALEHATAPYVWFTDCDDEWSPGITARLVDRAERTGADVVVCGARTRREGRATTAPLGAPLDRPTTDPVDAFRRLLRGEIQGHLWNKLFRRELFDDVRFPTTRAHSDLAGVAALLARSRRTELLPEDLYTYVLHEGSILNSRETRTRDLLDVRDRVRAEVAALRPAHPAHRSGLRDDLLLFEYRFVYLALLNDAIRRGPARGARRHPTPDHADAQRAITLTGLLRLSRHGRLRTAAPAAAVRFAYPLYASAYTAYRRRKWGTVGFGAR</sequence>
<dbReference type="Pfam" id="PF00535">
    <property type="entry name" value="Glycos_transf_2"/>
    <property type="match status" value="1"/>
</dbReference>
<dbReference type="Gene3D" id="3.90.550.10">
    <property type="entry name" value="Spore Coat Polysaccharide Biosynthesis Protein SpsA, Chain A"/>
    <property type="match status" value="1"/>
</dbReference>
<dbReference type="AlphaFoldDB" id="A0A7W4TII5"/>
<protein>
    <submittedName>
        <fullName evidence="2">Glycosyltransferase involved in cell wall biosynthesis</fullName>
    </submittedName>
</protein>
<dbReference type="RefSeq" id="WP_183390187.1">
    <property type="nucleotide sequence ID" value="NZ_JACHVY010000001.1"/>
</dbReference>
<name>A0A7W4TII5_KINRA</name>
<dbReference type="EMBL" id="JACHVY010000001">
    <property type="protein sequence ID" value="MBB2899574.1"/>
    <property type="molecule type" value="Genomic_DNA"/>
</dbReference>
<comment type="caution">
    <text evidence="2">The sequence shown here is derived from an EMBL/GenBank/DDBJ whole genome shotgun (WGS) entry which is preliminary data.</text>
</comment>
<evidence type="ECO:0000313" key="2">
    <source>
        <dbReference type="EMBL" id="MBB2899574.1"/>
    </source>
</evidence>
<feature type="domain" description="Glycosyltransferase 2-like" evidence="1">
    <location>
        <begin position="7"/>
        <end position="173"/>
    </location>
</feature>
<dbReference type="Proteomes" id="UP000533269">
    <property type="component" value="Unassembled WGS sequence"/>
</dbReference>
<accession>A0A7W4TII5</accession>
<evidence type="ECO:0000259" key="1">
    <source>
        <dbReference type="Pfam" id="PF00535"/>
    </source>
</evidence>
<proteinExistence type="predicted"/>
<gene>
    <name evidence="2" type="ORF">FHR75_000362</name>
</gene>
<reference evidence="2 3" key="2">
    <citation type="submission" date="2020-08" db="EMBL/GenBank/DDBJ databases">
        <authorList>
            <person name="Partida-Martinez L."/>
            <person name="Huntemann M."/>
            <person name="Clum A."/>
            <person name="Wang J."/>
            <person name="Palaniappan K."/>
            <person name="Ritter S."/>
            <person name="Chen I.-M."/>
            <person name="Stamatis D."/>
            <person name="Reddy T."/>
            <person name="O'Malley R."/>
            <person name="Daum C."/>
            <person name="Shapiro N."/>
            <person name="Ivanova N."/>
            <person name="Kyrpides N."/>
            <person name="Woyke T."/>
        </authorList>
    </citation>
    <scope>NUCLEOTIDE SEQUENCE [LARGE SCALE GENOMIC DNA]</scope>
    <source>
        <strain evidence="2 3">AS2.23</strain>
    </source>
</reference>
<dbReference type="PANTHER" id="PTHR22916">
    <property type="entry name" value="GLYCOSYLTRANSFERASE"/>
    <property type="match status" value="1"/>
</dbReference>
<organism evidence="2 3">
    <name type="scientific">Kineococcus radiotolerans</name>
    <dbReference type="NCBI Taxonomy" id="131568"/>
    <lineage>
        <taxon>Bacteria</taxon>
        <taxon>Bacillati</taxon>
        <taxon>Actinomycetota</taxon>
        <taxon>Actinomycetes</taxon>
        <taxon>Kineosporiales</taxon>
        <taxon>Kineosporiaceae</taxon>
        <taxon>Kineococcus</taxon>
    </lineage>
</organism>
<reference evidence="2 3" key="1">
    <citation type="submission" date="2020-08" db="EMBL/GenBank/DDBJ databases">
        <title>The Agave Microbiome: Exploring the role of microbial communities in plant adaptations to desert environments.</title>
        <authorList>
            <person name="Partida-Martinez L.P."/>
        </authorList>
    </citation>
    <scope>NUCLEOTIDE SEQUENCE [LARGE SCALE GENOMIC DNA]</scope>
    <source>
        <strain evidence="2 3">AS2.23</strain>
    </source>
</reference>
<dbReference type="GO" id="GO:0016758">
    <property type="term" value="F:hexosyltransferase activity"/>
    <property type="evidence" value="ECO:0007669"/>
    <property type="project" value="UniProtKB-ARBA"/>
</dbReference>
<evidence type="ECO:0000313" key="3">
    <source>
        <dbReference type="Proteomes" id="UP000533269"/>
    </source>
</evidence>
<dbReference type="CDD" id="cd00761">
    <property type="entry name" value="Glyco_tranf_GTA_type"/>
    <property type="match status" value="1"/>
</dbReference>
<dbReference type="SUPFAM" id="SSF53448">
    <property type="entry name" value="Nucleotide-diphospho-sugar transferases"/>
    <property type="match status" value="1"/>
</dbReference>